<gene>
    <name evidence="1" type="ORF">Sjap_009455</name>
</gene>
<proteinExistence type="predicted"/>
<sequence length="83" mass="9336">MTQKGQQLLQGWPSTGMRVYNNTLWPYQLPATCLKEFAVGDEFEVWITIGLNSLGGFCCLDLSIYSSPSHFSSLSNLESLLWD</sequence>
<organism evidence="1 2">
    <name type="scientific">Stephania japonica</name>
    <dbReference type="NCBI Taxonomy" id="461633"/>
    <lineage>
        <taxon>Eukaryota</taxon>
        <taxon>Viridiplantae</taxon>
        <taxon>Streptophyta</taxon>
        <taxon>Embryophyta</taxon>
        <taxon>Tracheophyta</taxon>
        <taxon>Spermatophyta</taxon>
        <taxon>Magnoliopsida</taxon>
        <taxon>Ranunculales</taxon>
        <taxon>Menispermaceae</taxon>
        <taxon>Menispermoideae</taxon>
        <taxon>Cissampelideae</taxon>
        <taxon>Stephania</taxon>
    </lineage>
</organism>
<dbReference type="Proteomes" id="UP001417504">
    <property type="component" value="Unassembled WGS sequence"/>
</dbReference>
<dbReference type="AlphaFoldDB" id="A0AAP0JRE5"/>
<keyword evidence="2" id="KW-1185">Reference proteome</keyword>
<comment type="caution">
    <text evidence="1">The sequence shown here is derived from an EMBL/GenBank/DDBJ whole genome shotgun (WGS) entry which is preliminary data.</text>
</comment>
<accession>A0AAP0JRE5</accession>
<evidence type="ECO:0000313" key="2">
    <source>
        <dbReference type="Proteomes" id="UP001417504"/>
    </source>
</evidence>
<evidence type="ECO:0000313" key="1">
    <source>
        <dbReference type="EMBL" id="KAK9138861.1"/>
    </source>
</evidence>
<dbReference type="EMBL" id="JBBNAE010000003">
    <property type="protein sequence ID" value="KAK9138861.1"/>
    <property type="molecule type" value="Genomic_DNA"/>
</dbReference>
<reference evidence="1 2" key="1">
    <citation type="submission" date="2024-01" db="EMBL/GenBank/DDBJ databases">
        <title>Genome assemblies of Stephania.</title>
        <authorList>
            <person name="Yang L."/>
        </authorList>
    </citation>
    <scope>NUCLEOTIDE SEQUENCE [LARGE SCALE GENOMIC DNA]</scope>
    <source>
        <strain evidence="1">QJT</strain>
        <tissue evidence="1">Leaf</tissue>
    </source>
</reference>
<name>A0AAP0JRE5_9MAGN</name>
<protein>
    <submittedName>
        <fullName evidence="1">Uncharacterized protein</fullName>
    </submittedName>
</protein>